<feature type="transmembrane region" description="Helical" evidence="8">
    <location>
        <begin position="123"/>
        <end position="145"/>
    </location>
</feature>
<evidence type="ECO:0000256" key="2">
    <source>
        <dbReference type="ARBA" id="ARBA00022475"/>
    </source>
</evidence>
<feature type="transmembrane region" description="Helical" evidence="8">
    <location>
        <begin position="207"/>
        <end position="225"/>
    </location>
</feature>
<evidence type="ECO:0000256" key="5">
    <source>
        <dbReference type="ARBA" id="ARBA00022989"/>
    </source>
</evidence>
<dbReference type="PANTHER" id="PTHR22926">
    <property type="entry name" value="PHOSPHO-N-ACETYLMURAMOYL-PENTAPEPTIDE-TRANSFERASE"/>
    <property type="match status" value="1"/>
</dbReference>
<reference evidence="9 10" key="1">
    <citation type="submission" date="2016-10" db="EMBL/GenBank/DDBJ databases">
        <authorList>
            <person name="Varghese N."/>
            <person name="Submissions S."/>
        </authorList>
    </citation>
    <scope>NUCLEOTIDE SEQUENCE [LARGE SCALE GENOMIC DNA]</scope>
    <source>
        <strain evidence="9 10">WCP15</strain>
    </source>
</reference>
<feature type="transmembrane region" description="Helical" evidence="8">
    <location>
        <begin position="55"/>
        <end position="73"/>
    </location>
</feature>
<evidence type="ECO:0000256" key="1">
    <source>
        <dbReference type="ARBA" id="ARBA00004651"/>
    </source>
</evidence>
<dbReference type="Pfam" id="PF00953">
    <property type="entry name" value="Glycos_transf_4"/>
    <property type="match status" value="1"/>
</dbReference>
<dbReference type="CDD" id="cd06853">
    <property type="entry name" value="GT_WecA_like"/>
    <property type="match status" value="1"/>
</dbReference>
<feature type="region of interest" description="Disordered" evidence="7">
    <location>
        <begin position="370"/>
        <end position="404"/>
    </location>
</feature>
<keyword evidence="5 8" id="KW-1133">Transmembrane helix</keyword>
<evidence type="ECO:0000256" key="7">
    <source>
        <dbReference type="SAM" id="MobiDB-lite"/>
    </source>
</evidence>
<keyword evidence="10" id="KW-1185">Reference proteome</keyword>
<feature type="transmembrane region" description="Helical" evidence="8">
    <location>
        <begin position="311"/>
        <end position="332"/>
    </location>
</feature>
<evidence type="ECO:0000313" key="10">
    <source>
        <dbReference type="Proteomes" id="UP000199135"/>
    </source>
</evidence>
<name>A0A1H6KAP2_9ACTN</name>
<dbReference type="EMBL" id="FNWT01000013">
    <property type="protein sequence ID" value="SEH68550.1"/>
    <property type="molecule type" value="Genomic_DNA"/>
</dbReference>
<accession>A0A1H6KAP2</accession>
<dbReference type="InterPro" id="IPR018480">
    <property type="entry name" value="PNAcMuramoyl-5peptid_Trfase_CS"/>
</dbReference>
<keyword evidence="2" id="KW-1003">Cell membrane</keyword>
<sequence>MPMQPSPWVPYLCLFLAALIMSLMMTPVAHRIAWQLGAVDRPGKRRINKTAIPRMGGIAVFLGIIAAFVVQYVGTMHLGWPVILSPAPHFHSLNYQMVALGFFAIFVTGALDDVFQLTPLQKFFGQVVAASIAVASGVVIGVIVNPFTEGALQLGPLAYPITVLYLVAYVNIFNLIDGLDGLASGIACISGFTMFVLSVMAHRMDAASLSIALVGATLGFLRYNFHPASIFLGDSGSLLLGYTLGIVSLLSVTRVAGLTTIIVPLVIAGIPIIDTFSAIVRRKRAHVSIGQADRGHIHHRLIDEGFDQRQAVLLMYGWSALLCLGTFVMTQVSVIPRIVIFTSLFVASAVIAMKLHLFHPVLLHHMNPETGDDELVSPQDPEFKQEEEKLLEEEEKRHMHHLGS</sequence>
<feature type="transmembrane region" description="Helical" evidence="8">
    <location>
        <begin position="237"/>
        <end position="255"/>
    </location>
</feature>
<dbReference type="PROSITE" id="PS01348">
    <property type="entry name" value="MRAY_2"/>
    <property type="match status" value="1"/>
</dbReference>
<dbReference type="Proteomes" id="UP000199135">
    <property type="component" value="Unassembled WGS sequence"/>
</dbReference>
<gene>
    <name evidence="9" type="ORF">SAMN05216447_1136</name>
</gene>
<feature type="transmembrane region" description="Helical" evidence="8">
    <location>
        <begin position="182"/>
        <end position="201"/>
    </location>
</feature>
<evidence type="ECO:0000256" key="3">
    <source>
        <dbReference type="ARBA" id="ARBA00022679"/>
    </source>
</evidence>
<comment type="caution">
    <text evidence="9">The sequence shown here is derived from an EMBL/GenBank/DDBJ whole genome shotgun (WGS) entry which is preliminary data.</text>
</comment>
<evidence type="ECO:0000256" key="4">
    <source>
        <dbReference type="ARBA" id="ARBA00022692"/>
    </source>
</evidence>
<dbReference type="GO" id="GO:0016740">
    <property type="term" value="F:transferase activity"/>
    <property type="evidence" value="ECO:0007669"/>
    <property type="project" value="UniProtKB-KW"/>
</dbReference>
<keyword evidence="3 9" id="KW-0808">Transferase</keyword>
<evidence type="ECO:0000256" key="6">
    <source>
        <dbReference type="ARBA" id="ARBA00023136"/>
    </source>
</evidence>
<keyword evidence="4 8" id="KW-0812">Transmembrane</keyword>
<keyword evidence="6 8" id="KW-0472">Membrane</keyword>
<feature type="transmembrane region" description="Helical" evidence="8">
    <location>
        <begin position="338"/>
        <end position="357"/>
    </location>
</feature>
<dbReference type="PANTHER" id="PTHR22926:SF3">
    <property type="entry name" value="UNDECAPRENYL-PHOSPHATE ALPHA-N-ACETYLGLUCOSAMINYL 1-PHOSPHATE TRANSFERASE"/>
    <property type="match status" value="1"/>
</dbReference>
<evidence type="ECO:0000313" key="9">
    <source>
        <dbReference type="EMBL" id="SEH68550.1"/>
    </source>
</evidence>
<feature type="transmembrane region" description="Helical" evidence="8">
    <location>
        <begin position="157"/>
        <end position="175"/>
    </location>
</feature>
<feature type="transmembrane region" description="Helical" evidence="8">
    <location>
        <begin position="93"/>
        <end position="111"/>
    </location>
</feature>
<feature type="transmembrane region" description="Helical" evidence="8">
    <location>
        <begin position="12"/>
        <end position="34"/>
    </location>
</feature>
<comment type="subcellular location">
    <subcellularLocation>
        <location evidence="1">Cell membrane</location>
        <topology evidence="1">Multi-pass membrane protein</topology>
    </subcellularLocation>
</comment>
<feature type="transmembrane region" description="Helical" evidence="8">
    <location>
        <begin position="261"/>
        <end position="280"/>
    </location>
</feature>
<evidence type="ECO:0000256" key="8">
    <source>
        <dbReference type="SAM" id="Phobius"/>
    </source>
</evidence>
<proteinExistence type="predicted"/>
<protein>
    <submittedName>
        <fullName evidence="9">UDP-GlcNAc:undecaprenyl-phosphate GlcNAc-1-phosphate transferase</fullName>
    </submittedName>
</protein>
<organism evidence="9 10">
    <name type="scientific">Parafannyhessea umbonata</name>
    <dbReference type="NCBI Taxonomy" id="604330"/>
    <lineage>
        <taxon>Bacteria</taxon>
        <taxon>Bacillati</taxon>
        <taxon>Actinomycetota</taxon>
        <taxon>Coriobacteriia</taxon>
        <taxon>Coriobacteriales</taxon>
        <taxon>Atopobiaceae</taxon>
        <taxon>Parafannyhessea</taxon>
    </lineage>
</organism>
<dbReference type="InterPro" id="IPR000715">
    <property type="entry name" value="Glycosyl_transferase_4"/>
</dbReference>